<evidence type="ECO:0000313" key="2">
    <source>
        <dbReference type="EMBL" id="KAF0736068.1"/>
    </source>
</evidence>
<feature type="coiled-coil region" evidence="1">
    <location>
        <begin position="57"/>
        <end position="119"/>
    </location>
</feature>
<keyword evidence="1" id="KW-0175">Coiled coil</keyword>
<keyword evidence="3" id="KW-1185">Reference proteome</keyword>
<dbReference type="EMBL" id="VJMJ01000090">
    <property type="protein sequence ID" value="KAF0736068.1"/>
    <property type="molecule type" value="Genomic_DNA"/>
</dbReference>
<evidence type="ECO:0000256" key="1">
    <source>
        <dbReference type="SAM" id="Coils"/>
    </source>
</evidence>
<protein>
    <submittedName>
        <fullName evidence="2">Uncharacterized protein</fullName>
    </submittedName>
</protein>
<dbReference type="Proteomes" id="UP000481153">
    <property type="component" value="Unassembled WGS sequence"/>
</dbReference>
<evidence type="ECO:0000313" key="3">
    <source>
        <dbReference type="Proteomes" id="UP000481153"/>
    </source>
</evidence>
<dbReference type="AlphaFoldDB" id="A0A6G0X7T1"/>
<comment type="caution">
    <text evidence="2">The sequence shown here is derived from an EMBL/GenBank/DDBJ whole genome shotgun (WGS) entry which is preliminary data.</text>
</comment>
<organism evidence="2 3">
    <name type="scientific">Aphanomyces euteiches</name>
    <dbReference type="NCBI Taxonomy" id="100861"/>
    <lineage>
        <taxon>Eukaryota</taxon>
        <taxon>Sar</taxon>
        <taxon>Stramenopiles</taxon>
        <taxon>Oomycota</taxon>
        <taxon>Saprolegniomycetes</taxon>
        <taxon>Saprolegniales</taxon>
        <taxon>Verrucalvaceae</taxon>
        <taxon>Aphanomyces</taxon>
    </lineage>
</organism>
<name>A0A6G0X7T1_9STRA</name>
<reference evidence="2 3" key="1">
    <citation type="submission" date="2019-07" db="EMBL/GenBank/DDBJ databases">
        <title>Genomics analysis of Aphanomyces spp. identifies a new class of oomycete effector associated with host adaptation.</title>
        <authorList>
            <person name="Gaulin E."/>
        </authorList>
    </citation>
    <scope>NUCLEOTIDE SEQUENCE [LARGE SCALE GENOMIC DNA]</scope>
    <source>
        <strain evidence="2 3">ATCC 201684</strain>
    </source>
</reference>
<proteinExistence type="predicted"/>
<gene>
    <name evidence="2" type="ORF">Ae201684_007655</name>
</gene>
<accession>A0A6G0X7T1</accession>
<sequence length="421" mass="47750">MDAGRDLSWSEGLEDIGFVIAADDALHEELTNVCGLLDDDDYVVDMNDVNCKKRPRINYQKEELLRLRRQVEELKHELKVVSESKRQCKSIWAVAARHERREIQRAKEEQEQLQTAVNERAAFIAYMKRMLGKKARYAASPPCLQELKLVAQASLRTAAIHAIADRQRRRQVHTFIQAGVLAQEEDLFRASLIVLPDSRQGVRVINHLNLPVPYRVAAQACWRATCGDLRPSAAPNASETLERIDERTIYERFRQPCRGGVTAISNTIRKYFEDDDVDMLVWRSVLEDALEPHKFKGVVDDMAGWMVCRPHPDDETKCRLTSLFQMPLEAHGVHDPRPATSYPMDAILSMLKPMSFVSTRGSIADESKVGFMDVIQKIPIPSMGTFLERGRLFEVAIKTALNAAITSFQTKSTLDCNEVCP</sequence>
<dbReference type="VEuPathDB" id="FungiDB:AeMF1_003534"/>